<dbReference type="CDD" id="cd00397">
    <property type="entry name" value="DNA_BRE_C"/>
    <property type="match status" value="1"/>
</dbReference>
<dbReference type="EMBL" id="JRKI01000033">
    <property type="protein sequence ID" value="KIZ15616.1"/>
    <property type="molecule type" value="Genomic_DNA"/>
</dbReference>
<feature type="domain" description="Tyr recombinase" evidence="2">
    <location>
        <begin position="445"/>
        <end position="648"/>
    </location>
</feature>
<dbReference type="InterPro" id="IPR011010">
    <property type="entry name" value="DNA_brk_join_enz"/>
</dbReference>
<gene>
    <name evidence="3" type="ORF">SNA_25635</name>
</gene>
<dbReference type="PROSITE" id="PS51898">
    <property type="entry name" value="TYR_RECOMBINASE"/>
    <property type="match status" value="1"/>
</dbReference>
<sequence>MTTALQLVPAPASDLLPACAKRLRALIRPETLDVLNWDEKSRILRPSPDHPFLGMHICARSGCWAAARKTELGLCSACRSVWKRSGKTPEDFLATEPKQISNISGGCAVPKCRRPWTSSRTQMCMRHRELFTKLGRPPLEEFFADPRVRPLPGFGLCSVDACHRHQANSSNPFCPPHWVRWQEAQIPDADFETWCRTEPGTAESTALSLRGLPAVVTAEILYALQARTDAEVKTPPVLLRGVVRHLREQRVEQFDDVVVPRNTHLAGMANRMRRTLAAAVSTPELEQIKDVWNMGAFGLGQWRKMDFTPLHQEWMRRACKTWVLDEIPRRYGKNIPNGLSNMILCLRYLSQSLVRSRQDGGADMAALGRSDIEAFTQYVAHLAHTGEISAFHRTTICRFTGRFLREIRDLGLTRPGEILAALPDDFALRRHDMPPVMTEEGPGRALPKEILSQLCERLPTLDQIRDGSDDARAAIEVLVDTGRRPDEIGCLPWDCLETDEHGKSVLVYTDFKNNRVGCRLPIPDSTAEIIVRQKKAIRARFPDTELSKLVLFPRPRQNSEGTQPFRMQHIGNVHRRWVNAMPPLLLADGTEFPKLEVVPYSYRHSYAQRHADAGTLPDVLRELMGHRSLQTTQTYYRVTEKRTRSAVDKLVSHQFDRHGNKIWTQARQLLEHEHARLRIGQVSVPYGICVEPSNVKAGGHGCPFRFRCVGCDHFRTDPSYLPQLRTYLDTLLRDRERLTAATDLDAWARTEATPSEEEIKRIRTLIRRIETDLDGLTDDEREQITEATRTLRKTRAVSLGMPGVRPPEPDLRLERDA</sequence>
<keyword evidence="1" id="KW-0233">DNA recombination</keyword>
<dbReference type="Proteomes" id="UP000032458">
    <property type="component" value="Unassembled WGS sequence"/>
</dbReference>
<dbReference type="Pfam" id="PF00589">
    <property type="entry name" value="Phage_integrase"/>
    <property type="match status" value="1"/>
</dbReference>
<dbReference type="InterPro" id="IPR013762">
    <property type="entry name" value="Integrase-like_cat_sf"/>
</dbReference>
<comment type="caution">
    <text evidence="3">The sequence shown here is derived from an EMBL/GenBank/DDBJ whole genome shotgun (WGS) entry which is preliminary data.</text>
</comment>
<dbReference type="GO" id="GO:0003677">
    <property type="term" value="F:DNA binding"/>
    <property type="evidence" value="ECO:0007669"/>
    <property type="project" value="InterPro"/>
</dbReference>
<dbReference type="Gene3D" id="1.10.443.10">
    <property type="entry name" value="Intergrase catalytic core"/>
    <property type="match status" value="1"/>
</dbReference>
<dbReference type="AlphaFoldDB" id="A0A0D7CHT0"/>
<protein>
    <recommendedName>
        <fullName evidence="2">Tyr recombinase domain-containing protein</fullName>
    </recommendedName>
</protein>
<dbReference type="GO" id="GO:0006310">
    <property type="term" value="P:DNA recombination"/>
    <property type="evidence" value="ECO:0007669"/>
    <property type="project" value="UniProtKB-KW"/>
</dbReference>
<proteinExistence type="predicted"/>
<reference evidence="3 4" key="1">
    <citation type="submission" date="2014-09" db="EMBL/GenBank/DDBJ databases">
        <title>Draft genome sequence of Streptomyces natalensis ATCC 27448, producer of the antifungal pimaricin.</title>
        <authorList>
            <person name="Mendes M.V."/>
            <person name="Beites T."/>
            <person name="Pires S."/>
            <person name="Santos C.L."/>
            <person name="Moradas-Ferreira P."/>
        </authorList>
    </citation>
    <scope>NUCLEOTIDE SEQUENCE [LARGE SCALE GENOMIC DNA]</scope>
    <source>
        <strain evidence="3 4">ATCC 27448</strain>
    </source>
</reference>
<dbReference type="RefSeq" id="WP_030064080.1">
    <property type="nucleotide sequence ID" value="NZ_JRKI01000033.1"/>
</dbReference>
<dbReference type="InterPro" id="IPR002104">
    <property type="entry name" value="Integrase_catalytic"/>
</dbReference>
<dbReference type="PATRIC" id="fig|1240678.4.peg.5457"/>
<name>A0A0D7CHT0_9ACTN</name>
<organism evidence="3 4">
    <name type="scientific">Streptomyces natalensis ATCC 27448</name>
    <dbReference type="NCBI Taxonomy" id="1240678"/>
    <lineage>
        <taxon>Bacteria</taxon>
        <taxon>Bacillati</taxon>
        <taxon>Actinomycetota</taxon>
        <taxon>Actinomycetes</taxon>
        <taxon>Kitasatosporales</taxon>
        <taxon>Streptomycetaceae</taxon>
        <taxon>Streptomyces</taxon>
    </lineage>
</organism>
<keyword evidence="4" id="KW-1185">Reference proteome</keyword>
<dbReference type="SUPFAM" id="SSF56349">
    <property type="entry name" value="DNA breaking-rejoining enzymes"/>
    <property type="match status" value="1"/>
</dbReference>
<evidence type="ECO:0000313" key="3">
    <source>
        <dbReference type="EMBL" id="KIZ15616.1"/>
    </source>
</evidence>
<accession>A0A0D7CHT0</accession>
<dbReference type="GO" id="GO:0015074">
    <property type="term" value="P:DNA integration"/>
    <property type="evidence" value="ECO:0007669"/>
    <property type="project" value="InterPro"/>
</dbReference>
<evidence type="ECO:0000313" key="4">
    <source>
        <dbReference type="Proteomes" id="UP000032458"/>
    </source>
</evidence>
<evidence type="ECO:0000259" key="2">
    <source>
        <dbReference type="PROSITE" id="PS51898"/>
    </source>
</evidence>
<evidence type="ECO:0000256" key="1">
    <source>
        <dbReference type="ARBA" id="ARBA00023172"/>
    </source>
</evidence>